<evidence type="ECO:0000259" key="3">
    <source>
        <dbReference type="Pfam" id="PF01243"/>
    </source>
</evidence>
<dbReference type="GO" id="GO:0005829">
    <property type="term" value="C:cytosol"/>
    <property type="evidence" value="ECO:0007669"/>
    <property type="project" value="TreeGrafter"/>
</dbReference>
<dbReference type="Proteomes" id="UP000199558">
    <property type="component" value="Unassembled WGS sequence"/>
</dbReference>
<dbReference type="STRING" id="946078.GA0070622_5582"/>
<evidence type="ECO:0000256" key="1">
    <source>
        <dbReference type="ARBA" id="ARBA00023002"/>
    </source>
</evidence>
<feature type="compositionally biased region" description="Basic and acidic residues" evidence="2">
    <location>
        <begin position="100"/>
        <end position="118"/>
    </location>
</feature>
<feature type="compositionally biased region" description="Basic and acidic residues" evidence="2">
    <location>
        <begin position="128"/>
        <end position="143"/>
    </location>
</feature>
<dbReference type="EMBL" id="FLRH01000004">
    <property type="protein sequence ID" value="SBT68478.1"/>
    <property type="molecule type" value="Genomic_DNA"/>
</dbReference>
<dbReference type="AlphaFoldDB" id="A0A1A9BH21"/>
<dbReference type="GO" id="GO:0016627">
    <property type="term" value="F:oxidoreductase activity, acting on the CH-CH group of donors"/>
    <property type="evidence" value="ECO:0007669"/>
    <property type="project" value="TreeGrafter"/>
</dbReference>
<feature type="region of interest" description="Disordered" evidence="2">
    <location>
        <begin position="70"/>
        <end position="150"/>
    </location>
</feature>
<dbReference type="Pfam" id="PF01243">
    <property type="entry name" value="PNPOx_N"/>
    <property type="match status" value="1"/>
</dbReference>
<protein>
    <submittedName>
        <fullName evidence="4">Pyridoxamine 5'-phosphate oxidase</fullName>
    </submittedName>
</protein>
<dbReference type="InterPro" id="IPR052019">
    <property type="entry name" value="F420H2_bilvrd_red/Heme_oxyg"/>
</dbReference>
<evidence type="ECO:0000313" key="4">
    <source>
        <dbReference type="EMBL" id="SBT68478.1"/>
    </source>
</evidence>
<keyword evidence="5" id="KW-1185">Reference proteome</keyword>
<accession>A0A1A9BH21</accession>
<proteinExistence type="predicted"/>
<dbReference type="GO" id="GO:0070967">
    <property type="term" value="F:coenzyme F420 binding"/>
    <property type="evidence" value="ECO:0007669"/>
    <property type="project" value="TreeGrafter"/>
</dbReference>
<sequence length="150" mass="16750">MTWWSDLVASEPDFAARVRARFAVRKHGTMATLRRDGSPRISGTEVDFGDDGQLRLGSMAGSVKALDLRRDPRVAVHSPTEDTPPDDPSAWAGDAKIAGRAHEEPPAEDGSHRFRVEVTEVVLTRVGDPPDHLLIESWHPDRGLRRRERR</sequence>
<dbReference type="InterPro" id="IPR011576">
    <property type="entry name" value="Pyridox_Oxase_N"/>
</dbReference>
<dbReference type="SUPFAM" id="SSF50475">
    <property type="entry name" value="FMN-binding split barrel"/>
    <property type="match status" value="1"/>
</dbReference>
<evidence type="ECO:0000256" key="2">
    <source>
        <dbReference type="SAM" id="MobiDB-lite"/>
    </source>
</evidence>
<dbReference type="PANTHER" id="PTHR35176:SF6">
    <property type="entry name" value="HEME OXYGENASE HI_0854-RELATED"/>
    <property type="match status" value="1"/>
</dbReference>
<organism evidence="4 5">
    <name type="scientific">Micromonospora sediminicola</name>
    <dbReference type="NCBI Taxonomy" id="946078"/>
    <lineage>
        <taxon>Bacteria</taxon>
        <taxon>Bacillati</taxon>
        <taxon>Actinomycetota</taxon>
        <taxon>Actinomycetes</taxon>
        <taxon>Micromonosporales</taxon>
        <taxon>Micromonosporaceae</taxon>
        <taxon>Micromonospora</taxon>
    </lineage>
</organism>
<name>A0A1A9BH21_9ACTN</name>
<dbReference type="InterPro" id="IPR012349">
    <property type="entry name" value="Split_barrel_FMN-bd"/>
</dbReference>
<keyword evidence="1" id="KW-0560">Oxidoreductase</keyword>
<dbReference type="Gene3D" id="2.30.110.10">
    <property type="entry name" value="Electron Transport, Fmn-binding Protein, Chain A"/>
    <property type="match status" value="1"/>
</dbReference>
<dbReference type="RefSeq" id="WP_091581125.1">
    <property type="nucleotide sequence ID" value="NZ_FLRH01000004.1"/>
</dbReference>
<evidence type="ECO:0000313" key="5">
    <source>
        <dbReference type="Proteomes" id="UP000199558"/>
    </source>
</evidence>
<dbReference type="OrthoDB" id="5115613at2"/>
<gene>
    <name evidence="4" type="ORF">GA0070622_5582</name>
</gene>
<reference evidence="5" key="1">
    <citation type="submission" date="2016-06" db="EMBL/GenBank/DDBJ databases">
        <authorList>
            <person name="Varghese N."/>
            <person name="Submissions Spin"/>
        </authorList>
    </citation>
    <scope>NUCLEOTIDE SEQUENCE [LARGE SCALE GENOMIC DNA]</scope>
    <source>
        <strain evidence="5">DSM 45794</strain>
    </source>
</reference>
<feature type="domain" description="Pyridoxamine 5'-phosphate oxidase N-terminal" evidence="3">
    <location>
        <begin position="17"/>
        <end position="104"/>
    </location>
</feature>
<dbReference type="PANTHER" id="PTHR35176">
    <property type="entry name" value="HEME OXYGENASE HI_0854-RELATED"/>
    <property type="match status" value="1"/>
</dbReference>